<dbReference type="RefSeq" id="WP_155191465.1">
    <property type="nucleotide sequence ID" value="NZ_BAAAEA010000001.1"/>
</dbReference>
<keyword evidence="1" id="KW-0732">Signal</keyword>
<dbReference type="InterPro" id="IPR039728">
    <property type="entry name" value="GLG1"/>
</dbReference>
<dbReference type="PANTHER" id="PTHR11884:SF1">
    <property type="entry name" value="GOLGI APPARATUS PROTEIN 1"/>
    <property type="match status" value="1"/>
</dbReference>
<name>A0ABY1PF36_9HYPH</name>
<reference evidence="2 3" key="1">
    <citation type="submission" date="2017-05" db="EMBL/GenBank/DDBJ databases">
        <authorList>
            <person name="Varghese N."/>
            <person name="Submissions S."/>
        </authorList>
    </citation>
    <scope>NUCLEOTIDE SEQUENCE [LARGE SCALE GENOMIC DNA]</scope>
    <source>
        <strain evidence="2 3">DSM 15949</strain>
    </source>
</reference>
<comment type="caution">
    <text evidence="2">The sequence shown here is derived from an EMBL/GenBank/DDBJ whole genome shotgun (WGS) entry which is preliminary data.</text>
</comment>
<dbReference type="PANTHER" id="PTHR11884">
    <property type="entry name" value="SELECTIN LIGAND RELATED"/>
    <property type="match status" value="1"/>
</dbReference>
<keyword evidence="3" id="KW-1185">Reference proteome</keyword>
<evidence type="ECO:0000256" key="1">
    <source>
        <dbReference type="SAM" id="SignalP"/>
    </source>
</evidence>
<evidence type="ECO:0000313" key="3">
    <source>
        <dbReference type="Proteomes" id="UP001157914"/>
    </source>
</evidence>
<dbReference type="EMBL" id="FXTT01000005">
    <property type="protein sequence ID" value="SMP33053.1"/>
    <property type="molecule type" value="Genomic_DNA"/>
</dbReference>
<protein>
    <submittedName>
        <fullName evidence="2">Cysteine rich repeat-containing protein</fullName>
    </submittedName>
</protein>
<sequence>MVRFLRFAAVIIAAGLLTSAGSVGPAHSNAFMAACKTDLETLCSGVKEGRGRLSACLFAHDTKVSGTCKPELAKVTSSATFKKMLPASLNSLQGSDRAAKLQQVCGTDIKAQCQSAGSGTERVLACLYARSNSISKPCYAEAESILEGR</sequence>
<feature type="chain" id="PRO_5046209885" evidence="1">
    <location>
        <begin position="29"/>
        <end position="149"/>
    </location>
</feature>
<gene>
    <name evidence="2" type="ORF">SAMN06265374_3647</name>
</gene>
<accession>A0ABY1PF36</accession>
<evidence type="ECO:0000313" key="2">
    <source>
        <dbReference type="EMBL" id="SMP33053.1"/>
    </source>
</evidence>
<feature type="signal peptide" evidence="1">
    <location>
        <begin position="1"/>
        <end position="28"/>
    </location>
</feature>
<proteinExistence type="predicted"/>
<organism evidence="2 3">
    <name type="scientific">Roseibium denhamense</name>
    <dbReference type="NCBI Taxonomy" id="76305"/>
    <lineage>
        <taxon>Bacteria</taxon>
        <taxon>Pseudomonadati</taxon>
        <taxon>Pseudomonadota</taxon>
        <taxon>Alphaproteobacteria</taxon>
        <taxon>Hyphomicrobiales</taxon>
        <taxon>Stappiaceae</taxon>
        <taxon>Roseibium</taxon>
    </lineage>
</organism>
<dbReference type="Proteomes" id="UP001157914">
    <property type="component" value="Unassembled WGS sequence"/>
</dbReference>
<dbReference type="PROSITE" id="PS51257">
    <property type="entry name" value="PROKAR_LIPOPROTEIN"/>
    <property type="match status" value="1"/>
</dbReference>